<name>A0A2W1BEM9_HELAM</name>
<proteinExistence type="predicted"/>
<dbReference type="EMBL" id="KZ150344">
    <property type="protein sequence ID" value="PZC71290.1"/>
    <property type="molecule type" value="Genomic_DNA"/>
</dbReference>
<feature type="transmembrane region" description="Helical" evidence="1">
    <location>
        <begin position="63"/>
        <end position="85"/>
    </location>
</feature>
<organism evidence="2 3">
    <name type="scientific">Helicoverpa armigera</name>
    <name type="common">Cotton bollworm</name>
    <name type="synonym">Heliothis armigera</name>
    <dbReference type="NCBI Taxonomy" id="29058"/>
    <lineage>
        <taxon>Eukaryota</taxon>
        <taxon>Metazoa</taxon>
        <taxon>Ecdysozoa</taxon>
        <taxon>Arthropoda</taxon>
        <taxon>Hexapoda</taxon>
        <taxon>Insecta</taxon>
        <taxon>Pterygota</taxon>
        <taxon>Neoptera</taxon>
        <taxon>Endopterygota</taxon>
        <taxon>Lepidoptera</taxon>
        <taxon>Glossata</taxon>
        <taxon>Ditrysia</taxon>
        <taxon>Noctuoidea</taxon>
        <taxon>Noctuidae</taxon>
        <taxon>Heliothinae</taxon>
        <taxon>Helicoverpa</taxon>
    </lineage>
</organism>
<sequence length="100" mass="11424">MPYTTEEFRQLPIVSNSKKKRNFYFIIISLPILPLLGCGLLSHGEGLSVNHHAYSMQVGDFRLHSPGFFEMFSVTFLSAIGVQNIRRKYIQLRKVPLVLA</sequence>
<gene>
    <name evidence="2" type="primary">HaOG213674</name>
    <name evidence="2" type="ORF">B5X24_HaOG213674</name>
</gene>
<evidence type="ECO:0000313" key="2">
    <source>
        <dbReference type="EMBL" id="PZC71290.1"/>
    </source>
</evidence>
<keyword evidence="3" id="KW-1185">Reference proteome</keyword>
<dbReference type="Proteomes" id="UP000249218">
    <property type="component" value="Unassembled WGS sequence"/>
</dbReference>
<keyword evidence="1" id="KW-0812">Transmembrane</keyword>
<keyword evidence="1" id="KW-1133">Transmembrane helix</keyword>
<reference evidence="2 3" key="1">
    <citation type="journal article" date="2017" name="BMC Biol.">
        <title>Genomic innovations, transcriptional plasticity and gene loss underlying the evolution and divergence of two highly polyphagous and invasive Helicoverpa pest species.</title>
        <authorList>
            <person name="Pearce S.L."/>
            <person name="Clarke D.F."/>
            <person name="East P.D."/>
            <person name="Elfekih S."/>
            <person name="Gordon K.H."/>
            <person name="Jermiin L.S."/>
            <person name="McGaughran A."/>
            <person name="Oakeshott J.G."/>
            <person name="Papanikolaou A."/>
            <person name="Perera O.P."/>
            <person name="Rane R.V."/>
            <person name="Richards S."/>
            <person name="Tay W.T."/>
            <person name="Walsh T.K."/>
            <person name="Anderson A."/>
            <person name="Anderson C.J."/>
            <person name="Asgari S."/>
            <person name="Board P.G."/>
            <person name="Bretschneider A."/>
            <person name="Campbell P.M."/>
            <person name="Chertemps T."/>
            <person name="Christeller J.T."/>
            <person name="Coppin C.W."/>
            <person name="Downes S.J."/>
            <person name="Duan G."/>
            <person name="Farnsworth C.A."/>
            <person name="Good R.T."/>
            <person name="Han L.B."/>
            <person name="Han Y.C."/>
            <person name="Hatje K."/>
            <person name="Horne I."/>
            <person name="Huang Y.P."/>
            <person name="Hughes D.S."/>
            <person name="Jacquin-Joly E."/>
            <person name="James W."/>
            <person name="Jhangiani S."/>
            <person name="Kollmar M."/>
            <person name="Kuwar S.S."/>
            <person name="Li S."/>
            <person name="Liu N.Y."/>
            <person name="Maibeche M.T."/>
            <person name="Miller J.R."/>
            <person name="Montagne N."/>
            <person name="Perry T."/>
            <person name="Qu J."/>
            <person name="Song S.V."/>
            <person name="Sutton G.G."/>
            <person name="Vogel H."/>
            <person name="Walenz B.P."/>
            <person name="Xu W."/>
            <person name="Zhang H.J."/>
            <person name="Zou Z."/>
            <person name="Batterham P."/>
            <person name="Edwards O.R."/>
            <person name="Feyereisen R."/>
            <person name="Gibbs R.A."/>
            <person name="Heckel D.G."/>
            <person name="McGrath A."/>
            <person name="Robin C."/>
            <person name="Scherer S.E."/>
            <person name="Worley K.C."/>
            <person name="Wu Y.D."/>
        </authorList>
    </citation>
    <scope>NUCLEOTIDE SEQUENCE [LARGE SCALE GENOMIC DNA]</scope>
    <source>
        <strain evidence="2">Harm_GR_Male_#8</strain>
        <tissue evidence="2">Whole organism</tissue>
    </source>
</reference>
<protein>
    <submittedName>
        <fullName evidence="2">Uncharacterized protein</fullName>
    </submittedName>
</protein>
<evidence type="ECO:0000313" key="3">
    <source>
        <dbReference type="Proteomes" id="UP000249218"/>
    </source>
</evidence>
<feature type="transmembrane region" description="Helical" evidence="1">
    <location>
        <begin position="23"/>
        <end position="43"/>
    </location>
</feature>
<evidence type="ECO:0000256" key="1">
    <source>
        <dbReference type="SAM" id="Phobius"/>
    </source>
</evidence>
<dbReference type="AlphaFoldDB" id="A0A2W1BEM9"/>
<keyword evidence="1" id="KW-0472">Membrane</keyword>
<accession>A0A2W1BEM9</accession>